<sequence>MHAHSLIPILSEKFDFPFDAARRIDRVLAEAGLRAKGKGRNLPDMDRREALTFLLACMVTDKITKANEEVLRWLSARGKVNMAPPPDDLDGWDTTDIEASMEEEHHKAMEAMIAPNKNQEGEVTLIDYLLAMCNLIKERALKPECVQLDIDFTDLNACVVLNDKHGDEFIADRFFVIDPTTDLPQDLTRRATGIKRKCSIKGIALLEIIDRT</sequence>
<evidence type="ECO:0000313" key="2">
    <source>
        <dbReference type="Proteomes" id="UP000070371"/>
    </source>
</evidence>
<dbReference type="EMBL" id="CP014327">
    <property type="protein sequence ID" value="AML50412.1"/>
    <property type="molecule type" value="Genomic_DNA"/>
</dbReference>
<evidence type="ECO:0000313" key="1">
    <source>
        <dbReference type="EMBL" id="AML50412.1"/>
    </source>
</evidence>
<dbReference type="STRING" id="1579316.RC74_03260"/>
<gene>
    <name evidence="1" type="ORF">RC74_03260</name>
</gene>
<dbReference type="AlphaFoldDB" id="A0A126UWH0"/>
<protein>
    <submittedName>
        <fullName evidence="1">Uncharacterized protein</fullName>
    </submittedName>
</protein>
<proteinExistence type="predicted"/>
<dbReference type="KEGG" id="hat:RC74_03260"/>
<keyword evidence="2" id="KW-1185">Reference proteome</keyword>
<name>A0A126UWH0_9RHOB</name>
<reference evidence="1 2" key="1">
    <citation type="submission" date="2016-02" db="EMBL/GenBank/DDBJ databases">
        <title>Complete genome sequence of Halocynthiibacter arcticus PAMC 20958t from arctic marine sediment.</title>
        <authorList>
            <person name="Lee Y.M."/>
            <person name="Baek K."/>
            <person name="Lee H.K."/>
            <person name="Shin S.C."/>
        </authorList>
    </citation>
    <scope>NUCLEOTIDE SEQUENCE [LARGE SCALE GENOMIC DNA]</scope>
    <source>
        <strain evidence="1">PAMC 20958</strain>
    </source>
</reference>
<dbReference type="OrthoDB" id="7746087at2"/>
<dbReference type="Proteomes" id="UP000070371">
    <property type="component" value="Chromosome"/>
</dbReference>
<organism evidence="1 2">
    <name type="scientific">Falsihalocynthiibacter arcticus</name>
    <dbReference type="NCBI Taxonomy" id="1579316"/>
    <lineage>
        <taxon>Bacteria</taxon>
        <taxon>Pseudomonadati</taxon>
        <taxon>Pseudomonadota</taxon>
        <taxon>Alphaproteobacteria</taxon>
        <taxon>Rhodobacterales</taxon>
        <taxon>Roseobacteraceae</taxon>
        <taxon>Falsihalocynthiibacter</taxon>
    </lineage>
</organism>
<accession>A0A126UWH0</accession>
<dbReference type="RefSeq" id="WP_039004025.1">
    <property type="nucleotide sequence ID" value="NZ_CP014327.1"/>
</dbReference>